<protein>
    <submittedName>
        <fullName evidence="1">Uncharacterized protein</fullName>
    </submittedName>
</protein>
<evidence type="ECO:0000313" key="2">
    <source>
        <dbReference type="Proteomes" id="UP000596063"/>
    </source>
</evidence>
<dbReference type="RefSeq" id="WP_198568967.1">
    <property type="nucleotide sequence ID" value="NZ_CP066167.1"/>
</dbReference>
<dbReference type="EMBL" id="CP066167">
    <property type="protein sequence ID" value="QQD17466.1"/>
    <property type="molecule type" value="Genomic_DNA"/>
</dbReference>
<evidence type="ECO:0000313" key="1">
    <source>
        <dbReference type="EMBL" id="QQD17466.1"/>
    </source>
</evidence>
<sequence length="52" mass="5878">MKRYAYNPEPLTKENAAPEAMDVYSALGMDWQPWSSKYKAVKSPPLSEALES</sequence>
<proteinExistence type="predicted"/>
<dbReference type="Proteomes" id="UP000596063">
    <property type="component" value="Chromosome"/>
</dbReference>
<reference evidence="1 2" key="1">
    <citation type="submission" date="2020-12" db="EMBL/GenBank/DDBJ databases">
        <authorList>
            <person name="Shan Y."/>
        </authorList>
    </citation>
    <scope>NUCLEOTIDE SEQUENCE [LARGE SCALE GENOMIC DNA]</scope>
    <source>
        <strain evidence="2">csc3.9</strain>
    </source>
</reference>
<dbReference type="AlphaFoldDB" id="A0A7T4UPB3"/>
<organism evidence="1 2">
    <name type="scientific">Spongiibacter nanhainus</name>
    <dbReference type="NCBI Taxonomy" id="2794344"/>
    <lineage>
        <taxon>Bacteria</taxon>
        <taxon>Pseudomonadati</taxon>
        <taxon>Pseudomonadota</taxon>
        <taxon>Gammaproteobacteria</taxon>
        <taxon>Cellvibrionales</taxon>
        <taxon>Spongiibacteraceae</taxon>
        <taxon>Spongiibacter</taxon>
    </lineage>
</organism>
<gene>
    <name evidence="1" type="ORF">I6N98_13995</name>
</gene>
<name>A0A7T4UPB3_9GAMM</name>
<dbReference type="KEGG" id="snan:I6N98_13995"/>
<keyword evidence="2" id="KW-1185">Reference proteome</keyword>
<accession>A0A7T4UPB3</accession>